<evidence type="ECO:0000313" key="10">
    <source>
        <dbReference type="Proteomes" id="UP000694402"/>
    </source>
</evidence>
<organism evidence="9 10">
    <name type="scientific">Oncorhynchus tshawytscha</name>
    <name type="common">Chinook salmon</name>
    <name type="synonym">Salmo tshawytscha</name>
    <dbReference type="NCBI Taxonomy" id="74940"/>
    <lineage>
        <taxon>Eukaryota</taxon>
        <taxon>Metazoa</taxon>
        <taxon>Chordata</taxon>
        <taxon>Craniata</taxon>
        <taxon>Vertebrata</taxon>
        <taxon>Euteleostomi</taxon>
        <taxon>Actinopterygii</taxon>
        <taxon>Neopterygii</taxon>
        <taxon>Teleostei</taxon>
        <taxon>Protacanthopterygii</taxon>
        <taxon>Salmoniformes</taxon>
        <taxon>Salmonidae</taxon>
        <taxon>Salmoninae</taxon>
        <taxon>Oncorhynchus</taxon>
    </lineage>
</organism>
<name>A0A8C8EJB3_ONCTS</name>
<keyword evidence="3" id="KW-0809">Transit peptide</keyword>
<keyword evidence="5" id="KW-0496">Mitochondrion</keyword>
<dbReference type="AlphaFoldDB" id="A0A8C8EJB3"/>
<evidence type="ECO:0000256" key="6">
    <source>
        <dbReference type="ARBA" id="ARBA00023274"/>
    </source>
</evidence>
<dbReference type="Gene3D" id="3.40.30.10">
    <property type="entry name" value="Glutaredoxin"/>
    <property type="match status" value="1"/>
</dbReference>
<dbReference type="Ensembl" id="ENSOTST00005007336.2">
    <property type="protein sequence ID" value="ENSOTSP00005006629.2"/>
    <property type="gene ID" value="ENSOTSG00005003779.2"/>
</dbReference>
<dbReference type="Proteomes" id="UP000694402">
    <property type="component" value="Unassembled WGS sequence"/>
</dbReference>
<proteinExistence type="inferred from homology"/>
<evidence type="ECO:0000256" key="1">
    <source>
        <dbReference type="ARBA" id="ARBA00004173"/>
    </source>
</evidence>
<evidence type="ECO:0000256" key="3">
    <source>
        <dbReference type="ARBA" id="ARBA00022946"/>
    </source>
</evidence>
<keyword evidence="4" id="KW-0689">Ribosomal protein</keyword>
<evidence type="ECO:0000313" key="9">
    <source>
        <dbReference type="Ensembl" id="ENSOTSP00005006629.2"/>
    </source>
</evidence>
<evidence type="ECO:0000256" key="2">
    <source>
        <dbReference type="ARBA" id="ARBA00005557"/>
    </source>
</evidence>
<protein>
    <recommendedName>
        <fullName evidence="7">Large ribosomal subunit protein mL53</fullName>
    </recommendedName>
    <alternativeName>
        <fullName evidence="8">39S ribosomal protein L53, mitochondrial</fullName>
    </alternativeName>
</protein>
<dbReference type="Pfam" id="PF10780">
    <property type="entry name" value="MRP_L53"/>
    <property type="match status" value="1"/>
</dbReference>
<dbReference type="GO" id="GO:0005762">
    <property type="term" value="C:mitochondrial large ribosomal subunit"/>
    <property type="evidence" value="ECO:0007669"/>
    <property type="project" value="TreeGrafter"/>
</dbReference>
<sequence>MTLGLCARSLLNHLETVTEQFKNCELTLAESALETFLNSAQVERSSLRKYGGIREFLVMVGSEKARSTSINCEVMTEVEHDQSEPLVDITFMDGERLMMKGARLTIKEMLTALQSRCVAKDPQAKITAKK</sequence>
<comment type="similarity">
    <text evidence="2">Belongs to the mitochondrion-specific ribosomal protein mL53 family.</text>
</comment>
<keyword evidence="10" id="KW-1185">Reference proteome</keyword>
<evidence type="ECO:0000256" key="5">
    <source>
        <dbReference type="ARBA" id="ARBA00023128"/>
    </source>
</evidence>
<dbReference type="InterPro" id="IPR052473">
    <property type="entry name" value="mtLSU_mL53"/>
</dbReference>
<reference evidence="9" key="1">
    <citation type="submission" date="2025-08" db="UniProtKB">
        <authorList>
            <consortium name="Ensembl"/>
        </authorList>
    </citation>
    <scope>IDENTIFICATION</scope>
</reference>
<accession>A0A8C8EJB3</accession>
<reference evidence="9" key="2">
    <citation type="submission" date="2025-09" db="UniProtKB">
        <authorList>
            <consortium name="Ensembl"/>
        </authorList>
    </citation>
    <scope>IDENTIFICATION</scope>
</reference>
<dbReference type="GeneTree" id="ENSGT00940000164970"/>
<dbReference type="PANTHER" id="PTHR33618:SF1">
    <property type="entry name" value="LARGE RIBOSOMAL SUBUNIT PROTEIN ML53"/>
    <property type="match status" value="1"/>
</dbReference>
<evidence type="ECO:0000256" key="4">
    <source>
        <dbReference type="ARBA" id="ARBA00022980"/>
    </source>
</evidence>
<evidence type="ECO:0000256" key="7">
    <source>
        <dbReference type="ARBA" id="ARBA00035180"/>
    </source>
</evidence>
<dbReference type="PANTHER" id="PTHR33618">
    <property type="entry name" value="39S RIBOSOMAL PROTEIN L53, MITOCHONDRIAL"/>
    <property type="match status" value="1"/>
</dbReference>
<dbReference type="InterPro" id="IPR019716">
    <property type="entry name" value="Ribosomal_mL53"/>
</dbReference>
<evidence type="ECO:0000256" key="8">
    <source>
        <dbReference type="ARBA" id="ARBA00042721"/>
    </source>
</evidence>
<comment type="subcellular location">
    <subcellularLocation>
        <location evidence="1">Mitochondrion</location>
    </subcellularLocation>
</comment>
<keyword evidence="6" id="KW-0687">Ribonucleoprotein</keyword>